<evidence type="ECO:0000256" key="5">
    <source>
        <dbReference type="ARBA" id="ARBA00022777"/>
    </source>
</evidence>
<evidence type="ECO:0000256" key="3">
    <source>
        <dbReference type="ARBA" id="ARBA00022553"/>
    </source>
</evidence>
<name>A0A1H6J746_9EURY</name>
<keyword evidence="10" id="KW-1185">Reference proteome</keyword>
<organism evidence="9 10">
    <name type="scientific">Halopenitus malekzadehii</name>
    <dbReference type="NCBI Taxonomy" id="1267564"/>
    <lineage>
        <taxon>Archaea</taxon>
        <taxon>Methanobacteriati</taxon>
        <taxon>Methanobacteriota</taxon>
        <taxon>Stenosarchaea group</taxon>
        <taxon>Halobacteria</taxon>
        <taxon>Halobacteriales</taxon>
        <taxon>Haloferacaceae</taxon>
        <taxon>Halopenitus</taxon>
    </lineage>
</organism>
<feature type="transmembrane region" description="Helical" evidence="7">
    <location>
        <begin position="182"/>
        <end position="202"/>
    </location>
</feature>
<feature type="transmembrane region" description="Helical" evidence="7">
    <location>
        <begin position="44"/>
        <end position="63"/>
    </location>
</feature>
<evidence type="ECO:0000256" key="2">
    <source>
        <dbReference type="ARBA" id="ARBA00012438"/>
    </source>
</evidence>
<dbReference type="Gene3D" id="1.10.287.130">
    <property type="match status" value="1"/>
</dbReference>
<dbReference type="InterPro" id="IPR036890">
    <property type="entry name" value="HATPase_C_sf"/>
</dbReference>
<keyword evidence="6" id="KW-0902">Two-component regulatory system</keyword>
<evidence type="ECO:0000313" key="9">
    <source>
        <dbReference type="EMBL" id="SEH57979.1"/>
    </source>
</evidence>
<dbReference type="Proteomes" id="UP000199215">
    <property type="component" value="Unassembled WGS sequence"/>
</dbReference>
<accession>A0A1H6J746</accession>
<dbReference type="RefSeq" id="WP_092817414.1">
    <property type="nucleotide sequence ID" value="NZ_FNWU01000009.1"/>
</dbReference>
<dbReference type="CDD" id="cd00082">
    <property type="entry name" value="HisKA"/>
    <property type="match status" value="1"/>
</dbReference>
<feature type="transmembrane region" description="Helical" evidence="7">
    <location>
        <begin position="69"/>
        <end position="92"/>
    </location>
</feature>
<keyword evidence="7" id="KW-1133">Transmembrane helix</keyword>
<feature type="transmembrane region" description="Helical" evidence="7">
    <location>
        <begin position="12"/>
        <end position="32"/>
    </location>
</feature>
<keyword evidence="4" id="KW-0808">Transferase</keyword>
<keyword evidence="7" id="KW-0812">Transmembrane</keyword>
<dbReference type="InterPro" id="IPR031621">
    <property type="entry name" value="HisKA_7TM"/>
</dbReference>
<protein>
    <recommendedName>
        <fullName evidence="2">histidine kinase</fullName>
        <ecNumber evidence="2">2.7.13.3</ecNumber>
    </recommendedName>
</protein>
<evidence type="ECO:0000256" key="1">
    <source>
        <dbReference type="ARBA" id="ARBA00000085"/>
    </source>
</evidence>
<proteinExistence type="predicted"/>
<dbReference type="InterPro" id="IPR005467">
    <property type="entry name" value="His_kinase_dom"/>
</dbReference>
<evidence type="ECO:0000256" key="7">
    <source>
        <dbReference type="SAM" id="Phobius"/>
    </source>
</evidence>
<dbReference type="STRING" id="1267564.SAMN05192561_1096"/>
<comment type="catalytic activity">
    <reaction evidence="1">
        <text>ATP + protein L-histidine = ADP + protein N-phospho-L-histidine.</text>
        <dbReference type="EC" id="2.7.13.3"/>
    </reaction>
</comment>
<dbReference type="InterPro" id="IPR003661">
    <property type="entry name" value="HisK_dim/P_dom"/>
</dbReference>
<gene>
    <name evidence="9" type="ORF">SAMN05192561_1096</name>
</gene>
<evidence type="ECO:0000313" key="10">
    <source>
        <dbReference type="Proteomes" id="UP000199215"/>
    </source>
</evidence>
<sequence>MPISLGSTQLFWLYVLLFAASALACLWSLRAVSRVQHPAVRRGLSWFLLLCGGWAAMHVGYLVSPTDALRYAFYVGGLVVGWAAIGPWLYFCSAYTGRTLHKRSTVRLAAVATFLIVATVKVTNPIHGYYFSTAVATRPFRYLQIVPGVLHWVAMGLAYALAFIGFFMLYELFARVDSNTRPLFVLVGLTGIPIVLDVLSVYHELVLTVTYSPIGVAAFAVGVGYVYFDEFQVIRLTGGTDDPVIVVDDDDRIRECNTQAAAVFPTLSEHLGEPLAAALPDLAAALETDGEKLAITDRGSPRYYTVSTASFYAAAARLGTSITLVDVTAEERYRRELEDRNERLDRFASIVSHDLRNPLQVIAGRLDLAAETGDLSHLEPALRSVDRMHELIDDLLELSREGLSIDETEPVSVPEFARECWTQIPAEGATIVVEPFELIVDADPERLKQVFENLFRNAIEHGHENTLTNGDEDGGEDVTIRVGPLPDARGFYVADDGEGIDPGVRETLFDPGITTTADGTGFGLPIVRTVVEAHGWSITATNGADGGARFEIETGERDAEPVTGE</sequence>
<dbReference type="PANTHER" id="PTHR43711:SF1">
    <property type="entry name" value="HISTIDINE KINASE 1"/>
    <property type="match status" value="1"/>
</dbReference>
<dbReference type="SMART" id="SM00388">
    <property type="entry name" value="HisKA"/>
    <property type="match status" value="1"/>
</dbReference>
<dbReference type="GO" id="GO:0000155">
    <property type="term" value="F:phosphorelay sensor kinase activity"/>
    <property type="evidence" value="ECO:0007669"/>
    <property type="project" value="InterPro"/>
</dbReference>
<dbReference type="Gene3D" id="3.30.450.20">
    <property type="entry name" value="PAS domain"/>
    <property type="match status" value="1"/>
</dbReference>
<dbReference type="InterPro" id="IPR050736">
    <property type="entry name" value="Sensor_HK_Regulatory"/>
</dbReference>
<reference evidence="9 10" key="1">
    <citation type="submission" date="2016-10" db="EMBL/GenBank/DDBJ databases">
        <authorList>
            <person name="de Groot N.N."/>
        </authorList>
    </citation>
    <scope>NUCLEOTIDE SEQUENCE [LARGE SCALE GENOMIC DNA]</scope>
    <source>
        <strain evidence="9 10">IBRC-M10418</strain>
    </source>
</reference>
<keyword evidence="7" id="KW-0472">Membrane</keyword>
<feature type="transmembrane region" description="Helical" evidence="7">
    <location>
        <begin position="104"/>
        <end position="122"/>
    </location>
</feature>
<dbReference type="AlphaFoldDB" id="A0A1H6J746"/>
<feature type="transmembrane region" description="Helical" evidence="7">
    <location>
        <begin position="149"/>
        <end position="170"/>
    </location>
</feature>
<dbReference type="EMBL" id="FNWU01000009">
    <property type="protein sequence ID" value="SEH57979.1"/>
    <property type="molecule type" value="Genomic_DNA"/>
</dbReference>
<dbReference type="Pfam" id="PF16927">
    <property type="entry name" value="HisKA_7TM"/>
    <property type="match status" value="1"/>
</dbReference>
<dbReference type="Pfam" id="PF02518">
    <property type="entry name" value="HATPase_c"/>
    <property type="match status" value="1"/>
</dbReference>
<dbReference type="SUPFAM" id="SSF47384">
    <property type="entry name" value="Homodimeric domain of signal transducing histidine kinase"/>
    <property type="match status" value="1"/>
</dbReference>
<dbReference type="OrthoDB" id="8127at2157"/>
<dbReference type="Gene3D" id="3.30.565.10">
    <property type="entry name" value="Histidine kinase-like ATPase, C-terminal domain"/>
    <property type="match status" value="1"/>
</dbReference>
<dbReference type="SMART" id="SM00387">
    <property type="entry name" value="HATPase_c"/>
    <property type="match status" value="1"/>
</dbReference>
<dbReference type="CDD" id="cd00075">
    <property type="entry name" value="HATPase"/>
    <property type="match status" value="1"/>
</dbReference>
<dbReference type="PANTHER" id="PTHR43711">
    <property type="entry name" value="TWO-COMPONENT HISTIDINE KINASE"/>
    <property type="match status" value="1"/>
</dbReference>
<feature type="transmembrane region" description="Helical" evidence="7">
    <location>
        <begin position="208"/>
        <end position="228"/>
    </location>
</feature>
<dbReference type="Pfam" id="PF00512">
    <property type="entry name" value="HisKA"/>
    <property type="match status" value="1"/>
</dbReference>
<dbReference type="InterPro" id="IPR036097">
    <property type="entry name" value="HisK_dim/P_sf"/>
</dbReference>
<dbReference type="InterPro" id="IPR004358">
    <property type="entry name" value="Sig_transdc_His_kin-like_C"/>
</dbReference>
<keyword evidence="5 9" id="KW-0418">Kinase</keyword>
<keyword evidence="3" id="KW-0597">Phosphoprotein</keyword>
<evidence type="ECO:0000256" key="4">
    <source>
        <dbReference type="ARBA" id="ARBA00022679"/>
    </source>
</evidence>
<dbReference type="EC" id="2.7.13.3" evidence="2"/>
<dbReference type="PROSITE" id="PS50109">
    <property type="entry name" value="HIS_KIN"/>
    <property type="match status" value="1"/>
</dbReference>
<dbReference type="SUPFAM" id="SSF55874">
    <property type="entry name" value="ATPase domain of HSP90 chaperone/DNA topoisomerase II/histidine kinase"/>
    <property type="match status" value="1"/>
</dbReference>
<dbReference type="PRINTS" id="PR00344">
    <property type="entry name" value="BCTRLSENSOR"/>
</dbReference>
<feature type="domain" description="Histidine kinase" evidence="8">
    <location>
        <begin position="350"/>
        <end position="558"/>
    </location>
</feature>
<dbReference type="InterPro" id="IPR003594">
    <property type="entry name" value="HATPase_dom"/>
</dbReference>
<evidence type="ECO:0000256" key="6">
    <source>
        <dbReference type="ARBA" id="ARBA00023012"/>
    </source>
</evidence>
<evidence type="ECO:0000259" key="8">
    <source>
        <dbReference type="PROSITE" id="PS50109"/>
    </source>
</evidence>